<evidence type="ECO:0000256" key="5">
    <source>
        <dbReference type="SAM" id="MobiDB-lite"/>
    </source>
</evidence>
<evidence type="ECO:0000256" key="3">
    <source>
        <dbReference type="ARBA" id="ARBA00023242"/>
    </source>
</evidence>
<evidence type="ECO:0000256" key="4">
    <source>
        <dbReference type="PROSITE-ProRule" id="PRU00108"/>
    </source>
</evidence>
<dbReference type="GO" id="GO:0006355">
    <property type="term" value="P:regulation of DNA-templated transcription"/>
    <property type="evidence" value="ECO:0007669"/>
    <property type="project" value="InterPro"/>
</dbReference>
<evidence type="ECO:0000313" key="7">
    <source>
        <dbReference type="EMBL" id="JAP61087.1"/>
    </source>
</evidence>
<dbReference type="SMART" id="SM00389">
    <property type="entry name" value="HOX"/>
    <property type="match status" value="1"/>
</dbReference>
<evidence type="ECO:0000256" key="1">
    <source>
        <dbReference type="ARBA" id="ARBA00023125"/>
    </source>
</evidence>
<dbReference type="InterPro" id="IPR050224">
    <property type="entry name" value="TALE_homeobox"/>
</dbReference>
<feature type="region of interest" description="Disordered" evidence="5">
    <location>
        <begin position="78"/>
        <end position="130"/>
    </location>
</feature>
<organism evidence="7">
    <name type="scientific">Schistocephalus solidus</name>
    <name type="common">Tapeworm</name>
    <dbReference type="NCBI Taxonomy" id="70667"/>
    <lineage>
        <taxon>Eukaryota</taxon>
        <taxon>Metazoa</taxon>
        <taxon>Spiralia</taxon>
        <taxon>Lophotrochozoa</taxon>
        <taxon>Platyhelminthes</taxon>
        <taxon>Cestoda</taxon>
        <taxon>Eucestoda</taxon>
        <taxon>Diphyllobothriidea</taxon>
        <taxon>Diphyllobothriidae</taxon>
        <taxon>Schistocephalus</taxon>
    </lineage>
</organism>
<feature type="DNA-binding region" description="Homeobox" evidence="4">
    <location>
        <begin position="1068"/>
        <end position="1124"/>
    </location>
</feature>
<sequence length="1378" mass="146205">MSSLPKLDAQDVLSLHCPLCAFHSHWTHRLEAHFFEEHKNCSVNFSLYRCTLCRKVASSKAFINEHLELHHRTMLSTPLPQLQDHPTPGSPSSDSDALIVRSWASPQRTERRSESTPSTRAPTPPVGGHSYRALEIFTGFLEAGLLRDTVEKKHEEEDKKKLMAAATAATINVSSESSLHSSDPPKHNCLFCNFSTSIREALTSHYVHHGIKNLTVSMGEEHAMETEQSITSSENASTKRMTDAFTTDTNDGAVRGILNDPSLTLETESCRFGTTRTDTETKKPRVTKSYAEHTADAVQVPLDFLEQERSKEVSRRPAERSVYTSDEQNRHPVVTLPKPSTTTGFTQEKLFDSALIGSTDSITVDSDSDVKLESFQESLTSIIKPTTEAADRPDFRHPGLPPFWGGGGYMIRPLVLSSITSNPYWPFGHLSKLDQMTAAAAVLRQLMLPPEPRKSTPQVNTTSFPAFSVPCGRQAAPSSAPSSATCSCSSSSFSTSDLVSPPSEIPLSMPYFPPCDMSLGKMCSTNNSNTSLPLHSTPPKTQLPSCSPPTHTFIPSSGNPASTLSTWYTASHTSCPAPKFQTTNATELPMQTYPELLALSSQPDHTADEKQSLAANSGTAAAATASVTPANNIFRSFLSAASAISANNLSPTRETDFHKAAMAAAAAAAAACCSSHQPRLPGNMHGPTELTGGPENFTERRQLPGAELPTAAASEEKLPFAAGFGTASHPPSTSSFTAMMAAAAVAMAGLCRGGGSGVGAGGCSGIPPTSLSAFPGLSYDVHPGRIADADNGSYAASKLSQNFTGEQLEKNGGSLGDATGRLDMLTTGHDMSPEEYMMEDEETDLDPEAFDEITGPEGVEDSVATTRGEDEEELLLMRPPSDGVDPSAVLAGSCDRVSSNRRRVSRKRALLSLENRTDRGEAESNGYPGGGKIRASKHHTETSERAANNDFCASEMNTSKSTSPPLDGKRAGNLIKVGSCRSSTETFQSVRQTCHSSPSGSSEGGGGAPGGVVSQNSDERNPGLAAAESMYEGGTYRCRSSTPPATGAMASVPGLFSIRRAVGLSRTNLPFPARKRLFSWLVEHLREPYPSEEEKMMLAMETGLSRTTVNNWFINARRRYVKPLMQGRLVLQSGVFKTVSNENPNSGTGTGNSANNSNTKSPLGMPNSPSCPSASSPSSSSFLFHANTEELRSSYNKQPFPPPGSGGFPLNSGAAAASHLPTQSMLNAIQATAPFMQEGRCGGPGPHEGLFHPGLAPPPPPPQSHLVTGGTTCALSAMAAVAAAAFSGPRTGFSSSLAPPSSMVPAIAETSTNSQRACHAIPPNSWPTSTEVGSPKRCRRASGLSPSGPTRFAHLPNSSVSKQPGHEKSALKGEVSCE</sequence>
<accession>A0A0V0J7E7</accession>
<dbReference type="GO" id="GO:0003677">
    <property type="term" value="F:DNA binding"/>
    <property type="evidence" value="ECO:0007669"/>
    <property type="project" value="UniProtKB-UniRule"/>
</dbReference>
<dbReference type="GO" id="GO:0005634">
    <property type="term" value="C:nucleus"/>
    <property type="evidence" value="ECO:0007669"/>
    <property type="project" value="UniProtKB-SubCell"/>
</dbReference>
<dbReference type="Gene3D" id="1.10.10.60">
    <property type="entry name" value="Homeodomain-like"/>
    <property type="match status" value="1"/>
</dbReference>
<dbReference type="InterPro" id="IPR001356">
    <property type="entry name" value="HD"/>
</dbReference>
<comment type="subcellular location">
    <subcellularLocation>
        <location evidence="4">Nucleus</location>
    </subcellularLocation>
</comment>
<name>A0A0V0J7E7_SCHSO</name>
<dbReference type="PANTHER" id="PTHR11850">
    <property type="entry name" value="HOMEOBOX PROTEIN TRANSCRIPTION FACTORS"/>
    <property type="match status" value="1"/>
</dbReference>
<gene>
    <name evidence="7" type="primary">ME3L1</name>
    <name evidence="7" type="ORF">TR120460</name>
</gene>
<proteinExistence type="predicted"/>
<dbReference type="Pfam" id="PF05920">
    <property type="entry name" value="Homeobox_KN"/>
    <property type="match status" value="1"/>
</dbReference>
<feature type="region of interest" description="Disordered" evidence="5">
    <location>
        <begin position="1322"/>
        <end position="1378"/>
    </location>
</feature>
<dbReference type="EMBL" id="GEEE01002138">
    <property type="protein sequence ID" value="JAP61087.1"/>
    <property type="molecule type" value="Transcribed_RNA"/>
</dbReference>
<feature type="compositionally biased region" description="Low complexity" evidence="5">
    <location>
        <begin position="1140"/>
        <end position="1181"/>
    </location>
</feature>
<feature type="region of interest" description="Disordered" evidence="5">
    <location>
        <begin position="901"/>
        <end position="972"/>
    </location>
</feature>
<reference evidence="7" key="1">
    <citation type="submission" date="2016-01" db="EMBL/GenBank/DDBJ databases">
        <title>Reference transcriptome for the parasite Schistocephalus solidus: insights into the molecular evolution of parasitism.</title>
        <authorList>
            <person name="Hebert F.O."/>
            <person name="Grambauer S."/>
            <person name="Barber I."/>
            <person name="Landry C.R."/>
            <person name="Aubin-Horth N."/>
        </authorList>
    </citation>
    <scope>NUCLEOTIDE SEQUENCE</scope>
</reference>
<dbReference type="SMART" id="SM00355">
    <property type="entry name" value="ZnF_C2H2"/>
    <property type="match status" value="3"/>
</dbReference>
<feature type="region of interest" description="Disordered" evidence="5">
    <location>
        <begin position="681"/>
        <end position="700"/>
    </location>
</feature>
<protein>
    <submittedName>
        <fullName evidence="7">Putative homeobox protein Meis3-like 1</fullName>
    </submittedName>
</protein>
<dbReference type="SUPFAM" id="SSF46689">
    <property type="entry name" value="Homeodomain-like"/>
    <property type="match status" value="1"/>
</dbReference>
<feature type="compositionally biased region" description="Polar residues" evidence="5">
    <location>
        <begin position="955"/>
        <end position="964"/>
    </location>
</feature>
<feature type="region of interest" description="Disordered" evidence="5">
    <location>
        <begin position="530"/>
        <end position="554"/>
    </location>
</feature>
<evidence type="ECO:0000256" key="2">
    <source>
        <dbReference type="ARBA" id="ARBA00023155"/>
    </source>
</evidence>
<keyword evidence="2 4" id="KW-0371">Homeobox</keyword>
<dbReference type="CDD" id="cd00086">
    <property type="entry name" value="homeodomain"/>
    <property type="match status" value="1"/>
</dbReference>
<keyword evidence="1 4" id="KW-0238">DNA-binding</keyword>
<feature type="region of interest" description="Disordered" evidence="5">
    <location>
        <begin position="309"/>
        <end position="341"/>
    </location>
</feature>
<evidence type="ECO:0000259" key="6">
    <source>
        <dbReference type="PROSITE" id="PS50071"/>
    </source>
</evidence>
<feature type="region of interest" description="Disordered" evidence="5">
    <location>
        <begin position="1140"/>
        <end position="1215"/>
    </location>
</feature>
<dbReference type="InterPro" id="IPR009057">
    <property type="entry name" value="Homeodomain-like_sf"/>
</dbReference>
<feature type="domain" description="Homeobox" evidence="6">
    <location>
        <begin position="1066"/>
        <end position="1123"/>
    </location>
</feature>
<dbReference type="InterPro" id="IPR013087">
    <property type="entry name" value="Znf_C2H2_type"/>
</dbReference>
<dbReference type="PROSITE" id="PS50071">
    <property type="entry name" value="HOMEOBOX_2"/>
    <property type="match status" value="1"/>
</dbReference>
<feature type="compositionally biased region" description="Basic and acidic residues" evidence="5">
    <location>
        <begin position="309"/>
        <end position="319"/>
    </location>
</feature>
<feature type="region of interest" description="Disordered" evidence="5">
    <location>
        <begin position="988"/>
        <end position="1021"/>
    </location>
</feature>
<dbReference type="InterPro" id="IPR008422">
    <property type="entry name" value="KN_HD"/>
</dbReference>
<keyword evidence="3 4" id="KW-0539">Nucleus</keyword>